<dbReference type="EMBL" id="MJBS01000135">
    <property type="protein sequence ID" value="OHE92836.1"/>
    <property type="molecule type" value="Genomic_DNA"/>
</dbReference>
<dbReference type="PANTHER" id="PTHR38166:SF1">
    <property type="entry name" value="C2H2-TYPE DOMAIN-CONTAINING PROTEIN"/>
    <property type="match status" value="1"/>
</dbReference>
<feature type="region of interest" description="Disordered" evidence="1">
    <location>
        <begin position="314"/>
        <end position="388"/>
    </location>
</feature>
<accession>A0A1G4AUR5</accession>
<comment type="caution">
    <text evidence="2">The sequence shown here is derived from an EMBL/GenBank/DDBJ whole genome shotgun (WGS) entry which is preliminary data.</text>
</comment>
<feature type="compositionally biased region" description="Polar residues" evidence="1">
    <location>
        <begin position="371"/>
        <end position="388"/>
    </location>
</feature>
<dbReference type="AlphaFoldDB" id="A0A1G4AUR5"/>
<dbReference type="PANTHER" id="PTHR38166">
    <property type="entry name" value="C2H2-TYPE DOMAIN-CONTAINING PROTEIN-RELATED"/>
    <property type="match status" value="1"/>
</dbReference>
<gene>
    <name evidence="2" type="ORF">CORC01_11842</name>
</gene>
<feature type="compositionally biased region" description="Basic residues" evidence="1">
    <location>
        <begin position="22"/>
        <end position="42"/>
    </location>
</feature>
<keyword evidence="3" id="KW-1185">Reference proteome</keyword>
<evidence type="ECO:0000313" key="3">
    <source>
        <dbReference type="Proteomes" id="UP000176998"/>
    </source>
</evidence>
<feature type="compositionally biased region" description="Polar residues" evidence="1">
    <location>
        <begin position="320"/>
        <end position="335"/>
    </location>
</feature>
<evidence type="ECO:0000256" key="1">
    <source>
        <dbReference type="SAM" id="MobiDB-lite"/>
    </source>
</evidence>
<evidence type="ECO:0000313" key="2">
    <source>
        <dbReference type="EMBL" id="OHE92836.1"/>
    </source>
</evidence>
<dbReference type="RefSeq" id="XP_022470004.1">
    <property type="nucleotide sequence ID" value="XM_022623464.1"/>
</dbReference>
<feature type="compositionally biased region" description="Polar residues" evidence="1">
    <location>
        <begin position="9"/>
        <end position="21"/>
    </location>
</feature>
<feature type="region of interest" description="Disordered" evidence="1">
    <location>
        <begin position="1"/>
        <end position="78"/>
    </location>
</feature>
<name>A0A1G4AUR5_9PEZI</name>
<organism evidence="2 3">
    <name type="scientific">Colletotrichum orchidophilum</name>
    <dbReference type="NCBI Taxonomy" id="1209926"/>
    <lineage>
        <taxon>Eukaryota</taxon>
        <taxon>Fungi</taxon>
        <taxon>Dikarya</taxon>
        <taxon>Ascomycota</taxon>
        <taxon>Pezizomycotina</taxon>
        <taxon>Sordariomycetes</taxon>
        <taxon>Hypocreomycetidae</taxon>
        <taxon>Glomerellales</taxon>
        <taxon>Glomerellaceae</taxon>
        <taxon>Colletotrichum</taxon>
    </lineage>
</organism>
<feature type="compositionally biased region" description="Basic and acidic residues" evidence="1">
    <location>
        <begin position="68"/>
        <end position="78"/>
    </location>
</feature>
<feature type="compositionally biased region" description="Acidic residues" evidence="1">
    <location>
        <begin position="54"/>
        <end position="67"/>
    </location>
</feature>
<proteinExistence type="predicted"/>
<dbReference type="Proteomes" id="UP000176998">
    <property type="component" value="Unassembled WGS sequence"/>
</dbReference>
<sequence>MPFGLPSSLARQPTAKPSTKIQKQKPNNKAKGKVSTKEKRKGRAVDDPKTPADGPEDSDQSGDDGDYDEKGQDSKRGRDVARRLMGCPFYKLDPITHYRCVEKHKLVGFNRLKQHIERCHYITEFYCAFCWIKFKNAASRDRHMRLESCQSRPWSEDFMGDELGQLQNDLPRGLSDEDKWFWVWDHFFAGHPRPESPYVVEGIWEPFSLLVRIARSNVTTEEFVNWAQLQYLPPWEDVLAQSLTLRHERAQISRRVPLHSQGDTSIPVDNDAHLTVLGSTLSGLNGNNNIVPFLFPTMNLDPNMPYSSTSTGFLEHGDPQSFNPVNSASQSNNRNPAIMDITDNRAPHGIPPSDTGRQIGMEDIIDFDGGTENSGVEVSTSSSRPFAS</sequence>
<dbReference type="OrthoDB" id="3521097at2759"/>
<dbReference type="GeneID" id="34564974"/>
<reference evidence="2 3" key="1">
    <citation type="submission" date="2016-09" db="EMBL/GenBank/DDBJ databases">
        <authorList>
            <person name="Capua I."/>
            <person name="De Benedictis P."/>
            <person name="Joannis T."/>
            <person name="Lombin L.H."/>
            <person name="Cattoli G."/>
        </authorList>
    </citation>
    <scope>NUCLEOTIDE SEQUENCE [LARGE SCALE GENOMIC DNA]</scope>
    <source>
        <strain evidence="2 3">IMI 309357</strain>
    </source>
</reference>
<protein>
    <recommendedName>
        <fullName evidence="4">C2H2-type domain-containing protein</fullName>
    </recommendedName>
</protein>
<evidence type="ECO:0008006" key="4">
    <source>
        <dbReference type="Google" id="ProtNLM"/>
    </source>
</evidence>